<organism evidence="6 7">
    <name type="scientific">Lentisphaera araneosa HTCC2155</name>
    <dbReference type="NCBI Taxonomy" id="313628"/>
    <lineage>
        <taxon>Bacteria</taxon>
        <taxon>Pseudomonadati</taxon>
        <taxon>Lentisphaerota</taxon>
        <taxon>Lentisphaeria</taxon>
        <taxon>Lentisphaerales</taxon>
        <taxon>Lentisphaeraceae</taxon>
        <taxon>Lentisphaera</taxon>
    </lineage>
</organism>
<evidence type="ECO:0000313" key="7">
    <source>
        <dbReference type="Proteomes" id="UP000004947"/>
    </source>
</evidence>
<evidence type="ECO:0000256" key="4">
    <source>
        <dbReference type="SAM" id="SignalP"/>
    </source>
</evidence>
<comment type="caution">
    <text evidence="6">The sequence shown here is derived from an EMBL/GenBank/DDBJ whole genome shotgun (WGS) entry which is preliminary data.</text>
</comment>
<evidence type="ECO:0000256" key="1">
    <source>
        <dbReference type="ARBA" id="ARBA00008779"/>
    </source>
</evidence>
<keyword evidence="4" id="KW-0732">Signal</keyword>
<feature type="signal peptide" evidence="4">
    <location>
        <begin position="1"/>
        <end position="23"/>
    </location>
</feature>
<dbReference type="SUPFAM" id="SSF53649">
    <property type="entry name" value="Alkaline phosphatase-like"/>
    <property type="match status" value="1"/>
</dbReference>
<feature type="domain" description="Sulfatase N-terminal" evidence="5">
    <location>
        <begin position="27"/>
        <end position="407"/>
    </location>
</feature>
<protein>
    <submittedName>
        <fullName evidence="6">Arylsulfatase</fullName>
    </submittedName>
</protein>
<keyword evidence="7" id="KW-1185">Reference proteome</keyword>
<dbReference type="EMBL" id="ABCK01000005">
    <property type="protein sequence ID" value="EDM28482.1"/>
    <property type="molecule type" value="Genomic_DNA"/>
</dbReference>
<keyword evidence="2" id="KW-0378">Hydrolase</keyword>
<dbReference type="InterPro" id="IPR000917">
    <property type="entry name" value="Sulfatase_N"/>
</dbReference>
<name>A6DJ46_9BACT</name>
<comment type="similarity">
    <text evidence="1">Belongs to the sulfatase family.</text>
</comment>
<dbReference type="Pfam" id="PF00884">
    <property type="entry name" value="Sulfatase"/>
    <property type="match status" value="1"/>
</dbReference>
<dbReference type="OrthoDB" id="9803751at2"/>
<dbReference type="STRING" id="313628.LNTAR_11216"/>
<reference evidence="6 7" key="1">
    <citation type="journal article" date="2010" name="J. Bacteriol.">
        <title>Genome sequence of Lentisphaera araneosa HTCC2155T, the type species of the order Lentisphaerales in the phylum Lentisphaerae.</title>
        <authorList>
            <person name="Thrash J.C."/>
            <person name="Cho J.C."/>
            <person name="Vergin K.L."/>
            <person name="Morris R.M."/>
            <person name="Giovannoni S.J."/>
        </authorList>
    </citation>
    <scope>NUCLEOTIDE SEQUENCE [LARGE SCALE GENOMIC DNA]</scope>
    <source>
        <strain evidence="6 7">HTCC2155</strain>
    </source>
</reference>
<dbReference type="CDD" id="cd16025">
    <property type="entry name" value="PAS_like"/>
    <property type="match status" value="1"/>
</dbReference>
<feature type="chain" id="PRO_5002694429" evidence="4">
    <location>
        <begin position="24"/>
        <end position="537"/>
    </location>
</feature>
<dbReference type="InterPro" id="IPR050738">
    <property type="entry name" value="Sulfatase"/>
</dbReference>
<dbReference type="eggNOG" id="COG3119">
    <property type="taxonomic scope" value="Bacteria"/>
</dbReference>
<dbReference type="InterPro" id="IPR017850">
    <property type="entry name" value="Alkaline_phosphatase_core_sf"/>
</dbReference>
<feature type="region of interest" description="Disordered" evidence="3">
    <location>
        <begin position="509"/>
        <end position="537"/>
    </location>
</feature>
<gene>
    <name evidence="6" type="ORF">LNTAR_11216</name>
</gene>
<dbReference type="PANTHER" id="PTHR42693">
    <property type="entry name" value="ARYLSULFATASE FAMILY MEMBER"/>
    <property type="match status" value="1"/>
</dbReference>
<dbReference type="Gene3D" id="3.30.1120.10">
    <property type="match status" value="1"/>
</dbReference>
<accession>A6DJ46</accession>
<evidence type="ECO:0000256" key="3">
    <source>
        <dbReference type="SAM" id="MobiDB-lite"/>
    </source>
</evidence>
<feature type="compositionally biased region" description="Basic residues" evidence="3">
    <location>
        <begin position="527"/>
        <end position="537"/>
    </location>
</feature>
<evidence type="ECO:0000256" key="2">
    <source>
        <dbReference type="ARBA" id="ARBA00022801"/>
    </source>
</evidence>
<dbReference type="PANTHER" id="PTHR42693:SF53">
    <property type="entry name" value="ENDO-4-O-SULFATASE"/>
    <property type="match status" value="1"/>
</dbReference>
<proteinExistence type="inferred from homology"/>
<dbReference type="Gene3D" id="3.40.720.10">
    <property type="entry name" value="Alkaline Phosphatase, subunit A"/>
    <property type="match status" value="1"/>
</dbReference>
<evidence type="ECO:0000259" key="5">
    <source>
        <dbReference type="Pfam" id="PF00884"/>
    </source>
</evidence>
<dbReference type="Proteomes" id="UP000004947">
    <property type="component" value="Unassembled WGS sequence"/>
</dbReference>
<dbReference type="AlphaFoldDB" id="A6DJ46"/>
<evidence type="ECO:0000313" key="6">
    <source>
        <dbReference type="EMBL" id="EDM28482.1"/>
    </source>
</evidence>
<sequence length="537" mass="60206">MKFLSLKLWALIGICLSAPLAFSAEKPNVIFILVDDMGYSDLGCYGSEIKTPNLDKLAANGIRYTATHNTSKCYTSRACLLSGMYYQRLDREMTKVANLGEVIRPTGYRTLWSGKNHNGGKPWERGFDRFYGLMGGASNHFNPGGKARPGEPEPAGSGGKWIIDDKEVKGYVPEDKNWYSTDAMTDAALGWLKEYESEEKPFFLYLAYTAPHYPLHAKAEDMAKYEGVYDVGYDVIRNARYKRQLEMGMFDEATTPLSAVDQKKPWAELSEQEKKDEILRMQIYAGMIDCIDQNIGRVTSYLESVGKLDNTLIMFASDNGACASTDKPAKNQTGPIGSINSYECTDLSWANVSNTPFRFYKLNSHEGGILTPMIASWPKGIDQKNVFNRENIHFIDIMPTLMDLAGATYPGEAKNVALKKPDGVSLVPSFTGEKINRNVPIFYEYGSGKAVQEGNMKLVGVKEWELYDLSKDRSETKNLINEQPEVAKSLADKWNSWYTGITGLNYEEEKERKKKAKKAGSKEKAEKKKKLRKSAAL</sequence>
<dbReference type="GO" id="GO:0004065">
    <property type="term" value="F:arylsulfatase activity"/>
    <property type="evidence" value="ECO:0007669"/>
    <property type="project" value="TreeGrafter"/>
</dbReference>